<dbReference type="RefSeq" id="WP_054874435.1">
    <property type="nucleotide sequence ID" value="NZ_LKET01000028.1"/>
</dbReference>
<dbReference type="OrthoDB" id="1707382at2"/>
<feature type="transmembrane region" description="Helical" evidence="1">
    <location>
        <begin position="20"/>
        <end position="40"/>
    </location>
</feature>
<protein>
    <submittedName>
        <fullName evidence="2">Stage II sporulation protein M</fullName>
    </submittedName>
</protein>
<keyword evidence="1" id="KW-1133">Transmembrane helix</keyword>
<feature type="transmembrane region" description="Helical" evidence="1">
    <location>
        <begin position="111"/>
        <end position="134"/>
    </location>
</feature>
<reference evidence="2 3" key="1">
    <citation type="submission" date="2015-09" db="EMBL/GenBank/DDBJ databases">
        <title>Genome sequence of Oxobacter pfennigii DSM 3222.</title>
        <authorList>
            <person name="Poehlein A."/>
            <person name="Bengelsdorf F.R."/>
            <person name="Schiel-Bengelsdorf B."/>
            <person name="Duerre P."/>
            <person name="Daniel R."/>
        </authorList>
    </citation>
    <scope>NUCLEOTIDE SEQUENCE [LARGE SCALE GENOMIC DNA]</scope>
    <source>
        <strain evidence="2 3">DSM 3222</strain>
    </source>
</reference>
<name>A0A0P8X239_9CLOT</name>
<keyword evidence="1" id="KW-0812">Transmembrane</keyword>
<dbReference type="InterPro" id="IPR002798">
    <property type="entry name" value="SpoIIM-like"/>
</dbReference>
<dbReference type="NCBIfam" id="TIGR02831">
    <property type="entry name" value="spo_II_M"/>
    <property type="match status" value="1"/>
</dbReference>
<feature type="transmembrane region" description="Helical" evidence="1">
    <location>
        <begin position="181"/>
        <end position="205"/>
    </location>
</feature>
<dbReference type="InterPro" id="IPR014196">
    <property type="entry name" value="SpoIIM"/>
</dbReference>
<dbReference type="STRING" id="36849.OXPF_13550"/>
<evidence type="ECO:0000256" key="1">
    <source>
        <dbReference type="SAM" id="Phobius"/>
    </source>
</evidence>
<evidence type="ECO:0000313" key="3">
    <source>
        <dbReference type="Proteomes" id="UP000050326"/>
    </source>
</evidence>
<dbReference type="AlphaFoldDB" id="A0A0P8X239"/>
<feature type="transmembrane region" description="Helical" evidence="1">
    <location>
        <begin position="85"/>
        <end position="104"/>
    </location>
</feature>
<evidence type="ECO:0000313" key="2">
    <source>
        <dbReference type="EMBL" id="KPU44877.1"/>
    </source>
</evidence>
<comment type="caution">
    <text evidence="2">The sequence shown here is derived from an EMBL/GenBank/DDBJ whole genome shotgun (WGS) entry which is preliminary data.</text>
</comment>
<dbReference type="Pfam" id="PF01944">
    <property type="entry name" value="SpoIIM"/>
    <property type="match status" value="1"/>
</dbReference>
<gene>
    <name evidence="2" type="primary">spoIIM</name>
    <name evidence="2" type="ORF">OXPF_13550</name>
</gene>
<accession>A0A0P8X239</accession>
<proteinExistence type="predicted"/>
<dbReference type="PIRSF" id="PIRSF038973">
    <property type="entry name" value="SpoIIM"/>
    <property type="match status" value="1"/>
</dbReference>
<organism evidence="2 3">
    <name type="scientific">Oxobacter pfennigii</name>
    <dbReference type="NCBI Taxonomy" id="36849"/>
    <lineage>
        <taxon>Bacteria</taxon>
        <taxon>Bacillati</taxon>
        <taxon>Bacillota</taxon>
        <taxon>Clostridia</taxon>
        <taxon>Eubacteriales</taxon>
        <taxon>Clostridiaceae</taxon>
        <taxon>Oxobacter</taxon>
    </lineage>
</organism>
<dbReference type="EMBL" id="LKET01000028">
    <property type="protein sequence ID" value="KPU44877.1"/>
    <property type="molecule type" value="Genomic_DNA"/>
</dbReference>
<keyword evidence="3" id="KW-1185">Reference proteome</keyword>
<keyword evidence="1" id="KW-0472">Membrane</keyword>
<sequence length="214" mass="24046">MFKSKRLKETISNHVKSNMFLYSTVILFFSIGVAAGAFTVKSIDDVQKQSLINYLEGFFQILTNTNVDSMSVLSQSIKNNLQTSFIIWILGITVIGIPIALLIIGIRGFIIGFTVAFLINGLGLKGLFFTFSAIVPHNLIVIPCMIASCVISISFSMMIIKDRLAKRWTNNYWQKFFSYCLLMIILFIISIMGSLIEAYIIPVFIKLISNYLAP</sequence>
<feature type="transmembrane region" description="Helical" evidence="1">
    <location>
        <begin position="140"/>
        <end position="160"/>
    </location>
</feature>
<dbReference type="Proteomes" id="UP000050326">
    <property type="component" value="Unassembled WGS sequence"/>
</dbReference>